<gene>
    <name evidence="2" type="ORF">B0A49_04805</name>
</gene>
<reference evidence="2 3" key="1">
    <citation type="submission" date="2017-03" db="EMBL/GenBank/DDBJ databases">
        <title>Genomes of endolithic fungi from Antarctica.</title>
        <authorList>
            <person name="Coleine C."/>
            <person name="Masonjones S."/>
            <person name="Stajich J.E."/>
        </authorList>
    </citation>
    <scope>NUCLEOTIDE SEQUENCE [LARGE SCALE GENOMIC DNA]</scope>
    <source>
        <strain evidence="2 3">CCFEE 5187</strain>
    </source>
</reference>
<dbReference type="AlphaFoldDB" id="A0A4U0X9I9"/>
<organism evidence="2 3">
    <name type="scientific">Cryomyces minteri</name>
    <dbReference type="NCBI Taxonomy" id="331657"/>
    <lineage>
        <taxon>Eukaryota</taxon>
        <taxon>Fungi</taxon>
        <taxon>Dikarya</taxon>
        <taxon>Ascomycota</taxon>
        <taxon>Pezizomycotina</taxon>
        <taxon>Dothideomycetes</taxon>
        <taxon>Dothideomycetes incertae sedis</taxon>
        <taxon>Cryomyces</taxon>
    </lineage>
</organism>
<evidence type="ECO:0000256" key="1">
    <source>
        <dbReference type="SAM" id="MobiDB-lite"/>
    </source>
</evidence>
<evidence type="ECO:0000313" key="3">
    <source>
        <dbReference type="Proteomes" id="UP000308768"/>
    </source>
</evidence>
<feature type="region of interest" description="Disordered" evidence="1">
    <location>
        <begin position="33"/>
        <end position="145"/>
    </location>
</feature>
<name>A0A4U0X9I9_9PEZI</name>
<accession>A0A4U0X9I9</accession>
<sequence length="167" mass="17863">MTESLSSRRPPLASNDTLNASFLVGQLAPDGTAVLKAARPDPPHSSPVHSSQEAAKVSDSSGTGSRESLTSSSTSDEEDYDALTIDPDALIQRSRGSGLLDRSILPDVKRPKSSGSRDIAVEEDDEVGSPTTHENPPPTTRRKSIQIRLEKTGRKGRYVLTADDPEI</sequence>
<protein>
    <submittedName>
        <fullName evidence="2">Uncharacterized protein</fullName>
    </submittedName>
</protein>
<dbReference type="STRING" id="331657.A0A4U0X9I9"/>
<evidence type="ECO:0000313" key="2">
    <source>
        <dbReference type="EMBL" id="TKA72711.1"/>
    </source>
</evidence>
<dbReference type="OrthoDB" id="10658206at2759"/>
<dbReference type="Proteomes" id="UP000308768">
    <property type="component" value="Unassembled WGS sequence"/>
</dbReference>
<keyword evidence="3" id="KW-1185">Reference proteome</keyword>
<comment type="caution">
    <text evidence="2">The sequence shown here is derived from an EMBL/GenBank/DDBJ whole genome shotgun (WGS) entry which is preliminary data.</text>
</comment>
<proteinExistence type="predicted"/>
<feature type="non-terminal residue" evidence="2">
    <location>
        <position position="167"/>
    </location>
</feature>
<feature type="compositionally biased region" description="Low complexity" evidence="1">
    <location>
        <begin position="60"/>
        <end position="74"/>
    </location>
</feature>
<dbReference type="EMBL" id="NAJN01000481">
    <property type="protein sequence ID" value="TKA72711.1"/>
    <property type="molecule type" value="Genomic_DNA"/>
</dbReference>